<dbReference type="RefSeq" id="WP_055941883.1">
    <property type="nucleotide sequence ID" value="NZ_JAQDCV010000001.1"/>
</dbReference>
<sequence length="264" mass="30885">MKNLPGVFKAQKKNGDVYYRSSITFRSKHISLGSFDNEEDANAAYNDATAIIQSENTYLPDDFSKTICQKLDFKKWVSLINFKNNGIYIKTPIYMRNKFFNYYLSKNDVLTFDVDDLFYYSNHSIMRRGTHLFVAEYGMQTNIASRYGIRNFARKDIDFRFVNGDINDFRYANIEIINPYQGVTVETANGITSYISKIHINGYNLIGKYDKIEHAAIAYNKAVDMLADNDCTTNYEKNYINDYSNEEYMEIYRKIHIPSKIFQK</sequence>
<name>A0AAW3JUG8_9FIRM</name>
<reference evidence="1 2" key="1">
    <citation type="submission" date="2015-10" db="EMBL/GenBank/DDBJ databases">
        <title>Butyribacter intestini gen. nov., sp. nov., a butyric acid-producing bacterium of the family Lachnospiraceae isolated from the human faeces.</title>
        <authorList>
            <person name="Zou Y."/>
            <person name="Xue W."/>
            <person name="Luo G."/>
            <person name="Lv M."/>
        </authorList>
    </citation>
    <scope>NUCLEOTIDE SEQUENCE [LARGE SCALE GENOMIC DNA]</scope>
    <source>
        <strain evidence="1 2">TF01-11</strain>
    </source>
</reference>
<evidence type="ECO:0000313" key="1">
    <source>
        <dbReference type="EMBL" id="KQC86407.1"/>
    </source>
</evidence>
<accession>A0AAW3JUG8</accession>
<comment type="caution">
    <text evidence="1">The sequence shown here is derived from an EMBL/GenBank/DDBJ whole genome shotgun (WGS) entry which is preliminary data.</text>
</comment>
<protein>
    <recommendedName>
        <fullName evidence="3">AP2/ERF domain-containing protein</fullName>
    </recommendedName>
</protein>
<dbReference type="EMBL" id="LLKB01000001">
    <property type="protein sequence ID" value="KQC86407.1"/>
    <property type="molecule type" value="Genomic_DNA"/>
</dbReference>
<keyword evidence="2" id="KW-1185">Reference proteome</keyword>
<dbReference type="Proteomes" id="UP000050833">
    <property type="component" value="Unassembled WGS sequence"/>
</dbReference>
<dbReference type="AlphaFoldDB" id="A0AAW3JUG8"/>
<gene>
    <name evidence="1" type="ORF">APZ18_04260</name>
</gene>
<organism evidence="1 2">
    <name type="scientific">Butyribacter intestini</name>
    <dbReference type="NCBI Taxonomy" id="1703332"/>
    <lineage>
        <taxon>Bacteria</taxon>
        <taxon>Bacillati</taxon>
        <taxon>Bacillota</taxon>
        <taxon>Clostridia</taxon>
        <taxon>Lachnospirales</taxon>
        <taxon>Lachnospiraceae</taxon>
        <taxon>Butyribacter</taxon>
    </lineage>
</organism>
<evidence type="ECO:0000313" key="2">
    <source>
        <dbReference type="Proteomes" id="UP000050833"/>
    </source>
</evidence>
<proteinExistence type="predicted"/>
<evidence type="ECO:0008006" key="3">
    <source>
        <dbReference type="Google" id="ProtNLM"/>
    </source>
</evidence>